<dbReference type="EMBL" id="UINC01014226">
    <property type="protein sequence ID" value="SVA60855.1"/>
    <property type="molecule type" value="Genomic_DNA"/>
</dbReference>
<accession>A0A381X7W6</accession>
<dbReference type="Pfam" id="PF01809">
    <property type="entry name" value="YidD"/>
    <property type="match status" value="1"/>
</dbReference>
<reference evidence="2" key="1">
    <citation type="submission" date="2018-05" db="EMBL/GenBank/DDBJ databases">
        <authorList>
            <person name="Lanie J.A."/>
            <person name="Ng W.-L."/>
            <person name="Kazmierczak K.M."/>
            <person name="Andrzejewski T.M."/>
            <person name="Davidsen T.M."/>
            <person name="Wayne K.J."/>
            <person name="Tettelin H."/>
            <person name="Glass J.I."/>
            <person name="Rusch D."/>
            <person name="Podicherti R."/>
            <person name="Tsui H.-C.T."/>
            <person name="Winkler M.E."/>
        </authorList>
    </citation>
    <scope>NUCLEOTIDE SEQUENCE</scope>
</reference>
<sequence length="113" mass="12808">MALGRVCPPLVESAFLQDAEKEEERFYLPNFIVLLTSFINKVLSAFFILIIKTYKATLSPFLGSNCRFDPTCSEYGLHAFQNHQPTKALFLLTKRIFRCHPFNAGGVDPIPKP</sequence>
<dbReference type="InterPro" id="IPR002696">
    <property type="entry name" value="Membr_insert_effic_factor_YidD"/>
</dbReference>
<evidence type="ECO:0008006" key="3">
    <source>
        <dbReference type="Google" id="ProtNLM"/>
    </source>
</evidence>
<dbReference type="PANTHER" id="PTHR33383:SF1">
    <property type="entry name" value="MEMBRANE PROTEIN INSERTION EFFICIENCY FACTOR-RELATED"/>
    <property type="match status" value="1"/>
</dbReference>
<evidence type="ECO:0000256" key="1">
    <source>
        <dbReference type="SAM" id="Phobius"/>
    </source>
</evidence>
<protein>
    <recommendedName>
        <fullName evidence="3">Membrane protein insertion efficiency factor YidD</fullName>
    </recommendedName>
</protein>
<dbReference type="NCBIfam" id="TIGR00278">
    <property type="entry name" value="membrane protein insertion efficiency factor YidD"/>
    <property type="match status" value="1"/>
</dbReference>
<keyword evidence="1" id="KW-0472">Membrane</keyword>
<evidence type="ECO:0000313" key="2">
    <source>
        <dbReference type="EMBL" id="SVA60855.1"/>
    </source>
</evidence>
<keyword evidence="1" id="KW-1133">Transmembrane helix</keyword>
<organism evidence="2">
    <name type="scientific">marine metagenome</name>
    <dbReference type="NCBI Taxonomy" id="408172"/>
    <lineage>
        <taxon>unclassified sequences</taxon>
        <taxon>metagenomes</taxon>
        <taxon>ecological metagenomes</taxon>
    </lineage>
</organism>
<dbReference type="SMART" id="SM01234">
    <property type="entry name" value="Haemolytic"/>
    <property type="match status" value="1"/>
</dbReference>
<proteinExistence type="inferred from homology"/>
<keyword evidence="1" id="KW-0812">Transmembrane</keyword>
<dbReference type="PANTHER" id="PTHR33383">
    <property type="entry name" value="MEMBRANE PROTEIN INSERTION EFFICIENCY FACTOR-RELATED"/>
    <property type="match status" value="1"/>
</dbReference>
<dbReference type="AlphaFoldDB" id="A0A381X7W6"/>
<feature type="transmembrane region" description="Helical" evidence="1">
    <location>
        <begin position="31"/>
        <end position="51"/>
    </location>
</feature>
<name>A0A381X7W6_9ZZZZ</name>
<dbReference type="HAMAP" id="MF_00386">
    <property type="entry name" value="UPF0161_YidD"/>
    <property type="match status" value="1"/>
</dbReference>
<gene>
    <name evidence="2" type="ORF">METZ01_LOCUS113709</name>
</gene>